<keyword evidence="5" id="KW-1133">Transmembrane helix</keyword>
<comment type="caution">
    <text evidence="9">The sequence shown here is derived from an EMBL/GenBank/DDBJ whole genome shotgun (WGS) entry which is preliminary data.</text>
</comment>
<evidence type="ECO:0000256" key="8">
    <source>
        <dbReference type="ARBA" id="ARBA00023224"/>
    </source>
</evidence>
<dbReference type="Pfam" id="PF02949">
    <property type="entry name" value="7tm_6"/>
    <property type="match status" value="1"/>
</dbReference>
<keyword evidence="10" id="KW-1185">Reference proteome</keyword>
<feature type="non-terminal residue" evidence="9">
    <location>
        <position position="1"/>
    </location>
</feature>
<reference evidence="9" key="2">
    <citation type="submission" date="2023-05" db="EMBL/GenBank/DDBJ databases">
        <authorList>
            <person name="Fouks B."/>
        </authorList>
    </citation>
    <scope>NUCLEOTIDE SEQUENCE</scope>
    <source>
        <strain evidence="9">Stay&amp;Tobe</strain>
        <tissue evidence="9">Testes</tissue>
    </source>
</reference>
<gene>
    <name evidence="9" type="ORF">L9F63_003520</name>
</gene>
<evidence type="ECO:0000256" key="5">
    <source>
        <dbReference type="ARBA" id="ARBA00022989"/>
    </source>
</evidence>
<keyword evidence="2" id="KW-0716">Sensory transduction</keyword>
<evidence type="ECO:0000256" key="1">
    <source>
        <dbReference type="ARBA" id="ARBA00004141"/>
    </source>
</evidence>
<accession>A0AAD7ZK12</accession>
<evidence type="ECO:0000313" key="9">
    <source>
        <dbReference type="EMBL" id="KAJ9582125.1"/>
    </source>
</evidence>
<keyword evidence="6" id="KW-0472">Membrane</keyword>
<protein>
    <submittedName>
        <fullName evidence="9">Uncharacterized protein</fullName>
    </submittedName>
</protein>
<dbReference type="AlphaFoldDB" id="A0AAD7ZK12"/>
<feature type="non-terminal residue" evidence="9">
    <location>
        <position position="155"/>
    </location>
</feature>
<dbReference type="GO" id="GO:0005549">
    <property type="term" value="F:odorant binding"/>
    <property type="evidence" value="ECO:0007669"/>
    <property type="project" value="InterPro"/>
</dbReference>
<evidence type="ECO:0000256" key="4">
    <source>
        <dbReference type="ARBA" id="ARBA00022725"/>
    </source>
</evidence>
<dbReference type="GO" id="GO:0007165">
    <property type="term" value="P:signal transduction"/>
    <property type="evidence" value="ECO:0007669"/>
    <property type="project" value="UniProtKB-KW"/>
</dbReference>
<dbReference type="EMBL" id="JASPKZ010007825">
    <property type="protein sequence ID" value="KAJ9582125.1"/>
    <property type="molecule type" value="Genomic_DNA"/>
</dbReference>
<dbReference type="GO" id="GO:0016020">
    <property type="term" value="C:membrane"/>
    <property type="evidence" value="ECO:0007669"/>
    <property type="project" value="UniProtKB-SubCell"/>
</dbReference>
<proteinExistence type="predicted"/>
<dbReference type="InterPro" id="IPR004117">
    <property type="entry name" value="7tm6_olfct_rcpt"/>
</dbReference>
<evidence type="ECO:0000256" key="3">
    <source>
        <dbReference type="ARBA" id="ARBA00022692"/>
    </source>
</evidence>
<keyword evidence="3" id="KW-0812">Transmembrane</keyword>
<organism evidence="9 10">
    <name type="scientific">Diploptera punctata</name>
    <name type="common">Pacific beetle cockroach</name>
    <dbReference type="NCBI Taxonomy" id="6984"/>
    <lineage>
        <taxon>Eukaryota</taxon>
        <taxon>Metazoa</taxon>
        <taxon>Ecdysozoa</taxon>
        <taxon>Arthropoda</taxon>
        <taxon>Hexapoda</taxon>
        <taxon>Insecta</taxon>
        <taxon>Pterygota</taxon>
        <taxon>Neoptera</taxon>
        <taxon>Polyneoptera</taxon>
        <taxon>Dictyoptera</taxon>
        <taxon>Blattodea</taxon>
        <taxon>Blaberoidea</taxon>
        <taxon>Blaberidae</taxon>
        <taxon>Diplopterinae</taxon>
        <taxon>Diploptera</taxon>
    </lineage>
</organism>
<evidence type="ECO:0000256" key="7">
    <source>
        <dbReference type="ARBA" id="ARBA00023170"/>
    </source>
</evidence>
<evidence type="ECO:0000256" key="6">
    <source>
        <dbReference type="ARBA" id="ARBA00023136"/>
    </source>
</evidence>
<name>A0AAD7ZK12_DIPPU</name>
<evidence type="ECO:0000313" key="10">
    <source>
        <dbReference type="Proteomes" id="UP001233999"/>
    </source>
</evidence>
<evidence type="ECO:0000256" key="2">
    <source>
        <dbReference type="ARBA" id="ARBA00022606"/>
    </source>
</evidence>
<reference evidence="9" key="1">
    <citation type="journal article" date="2023" name="IScience">
        <title>Live-bearing cockroach genome reveals convergent evolutionary mechanisms linked to viviparity in insects and beyond.</title>
        <authorList>
            <person name="Fouks B."/>
            <person name="Harrison M.C."/>
            <person name="Mikhailova A.A."/>
            <person name="Marchal E."/>
            <person name="English S."/>
            <person name="Carruthers M."/>
            <person name="Jennings E.C."/>
            <person name="Chiamaka E.L."/>
            <person name="Frigard R.A."/>
            <person name="Pippel M."/>
            <person name="Attardo G.M."/>
            <person name="Benoit J.B."/>
            <person name="Bornberg-Bauer E."/>
            <person name="Tobe S.S."/>
        </authorList>
    </citation>
    <scope>NUCLEOTIDE SEQUENCE</scope>
    <source>
        <strain evidence="9">Stay&amp;Tobe</strain>
    </source>
</reference>
<keyword evidence="4" id="KW-0552">Olfaction</keyword>
<dbReference type="Proteomes" id="UP001233999">
    <property type="component" value="Unassembled WGS sequence"/>
</dbReference>
<keyword evidence="7" id="KW-0675">Receptor</keyword>
<comment type="subcellular location">
    <subcellularLocation>
        <location evidence="1">Membrane</location>
        <topology evidence="1">Multi-pass membrane protein</topology>
    </subcellularLocation>
</comment>
<sequence>YDLASFELLFRLSEKFTWEDMPDREEGSLTIAGWIPRTQKIITYGIATNLISHAIQVIVRAHDRELTVNSWYPYDVYNSPAFELTSALQWIQAVLAITSLYIFTGQYVILLEIVCSQLDKLRSGLEAIQQDNTTQHLQEKQAQLNNCINHHQQIL</sequence>
<keyword evidence="8" id="KW-0807">Transducer</keyword>
<dbReference type="GO" id="GO:0004984">
    <property type="term" value="F:olfactory receptor activity"/>
    <property type="evidence" value="ECO:0007669"/>
    <property type="project" value="InterPro"/>
</dbReference>